<name>A0A8J5FS26_ZINOF</name>
<dbReference type="InterPro" id="IPR017930">
    <property type="entry name" value="Myb_dom"/>
</dbReference>
<evidence type="ECO:0000256" key="6">
    <source>
        <dbReference type="ARBA" id="ARBA00023242"/>
    </source>
</evidence>
<gene>
    <name evidence="9" type="ORF">ZIOFF_051126</name>
</gene>
<dbReference type="InterPro" id="IPR001005">
    <property type="entry name" value="SANT/Myb"/>
</dbReference>
<dbReference type="FunFam" id="1.10.10.60:FF:000015">
    <property type="entry name" value="Transcription factor RAX3"/>
    <property type="match status" value="1"/>
</dbReference>
<dbReference type="PANTHER" id="PTHR48000:SF46">
    <property type="entry name" value="TRANSCRIPTION FACTOR MYB36"/>
    <property type="match status" value="1"/>
</dbReference>
<dbReference type="OrthoDB" id="2143914at2759"/>
<dbReference type="PROSITE" id="PS50090">
    <property type="entry name" value="MYB_LIKE"/>
    <property type="match status" value="2"/>
</dbReference>
<feature type="domain" description="Myb-like" evidence="7">
    <location>
        <begin position="63"/>
        <end position="113"/>
    </location>
</feature>
<proteinExistence type="evidence at transcript level"/>
<evidence type="ECO:0000256" key="5">
    <source>
        <dbReference type="ARBA" id="ARBA00023163"/>
    </source>
</evidence>
<evidence type="ECO:0000313" key="10">
    <source>
        <dbReference type="EMBL" id="WLQ69613.1"/>
    </source>
</evidence>
<dbReference type="Proteomes" id="UP000734854">
    <property type="component" value="Unassembled WGS sequence"/>
</dbReference>
<dbReference type="EMBL" id="OQ909705">
    <property type="protein sequence ID" value="WLQ69613.1"/>
    <property type="molecule type" value="mRNA"/>
</dbReference>
<dbReference type="SMART" id="SM00717">
    <property type="entry name" value="SANT"/>
    <property type="match status" value="2"/>
</dbReference>
<evidence type="ECO:0000256" key="1">
    <source>
        <dbReference type="ARBA" id="ARBA00004123"/>
    </source>
</evidence>
<keyword evidence="6" id="KW-0539">Nucleus</keyword>
<dbReference type="Pfam" id="PF00249">
    <property type="entry name" value="Myb_DNA-binding"/>
    <property type="match status" value="2"/>
</dbReference>
<feature type="domain" description="HTH myb-type" evidence="8">
    <location>
        <begin position="63"/>
        <end position="117"/>
    </location>
</feature>
<sequence length="235" mass="25986">MGRTPCCDKANVKRGPWSPEEDASLKSYIEKNGFGGNWITLPLKAGLKRCGKSCRLRWLNYLRPNIKHGGFTEEEDGIIYALYDRIGSRWSAIASHLAGRTDNDVKNHWNTKLKKKLLTAKAVRTGSLASSVPIKNEALDRAEFNFADASPLPLPSDQMPFPETNFVEHVVSPTEEPSAAPSSSVSSWCSSSDEMFLSALGLGDAGDFFLGSYGYDHQEIETIPWNPGTDDREED</sequence>
<accession>A0A8J5FS26</accession>
<evidence type="ECO:0000313" key="11">
    <source>
        <dbReference type="Proteomes" id="UP000734854"/>
    </source>
</evidence>
<keyword evidence="2" id="KW-0677">Repeat</keyword>
<keyword evidence="3" id="KW-0805">Transcription regulation</keyword>
<keyword evidence="5" id="KW-0804">Transcription</keyword>
<evidence type="ECO:0000256" key="3">
    <source>
        <dbReference type="ARBA" id="ARBA00023015"/>
    </source>
</evidence>
<evidence type="ECO:0000313" key="9">
    <source>
        <dbReference type="EMBL" id="KAG6489845.1"/>
    </source>
</evidence>
<evidence type="ECO:0000256" key="2">
    <source>
        <dbReference type="ARBA" id="ARBA00022737"/>
    </source>
</evidence>
<dbReference type="PROSITE" id="PS51294">
    <property type="entry name" value="HTH_MYB"/>
    <property type="match status" value="2"/>
</dbReference>
<organism evidence="9 11">
    <name type="scientific">Zingiber officinale</name>
    <name type="common">Ginger</name>
    <name type="synonym">Amomum zingiber</name>
    <dbReference type="NCBI Taxonomy" id="94328"/>
    <lineage>
        <taxon>Eukaryota</taxon>
        <taxon>Viridiplantae</taxon>
        <taxon>Streptophyta</taxon>
        <taxon>Embryophyta</taxon>
        <taxon>Tracheophyta</taxon>
        <taxon>Spermatophyta</taxon>
        <taxon>Magnoliopsida</taxon>
        <taxon>Liliopsida</taxon>
        <taxon>Zingiberales</taxon>
        <taxon>Zingiberaceae</taxon>
        <taxon>Zingiber</taxon>
    </lineage>
</organism>
<evidence type="ECO:0000256" key="4">
    <source>
        <dbReference type="ARBA" id="ARBA00023125"/>
    </source>
</evidence>
<comment type="subcellular location">
    <subcellularLocation>
        <location evidence="1">Nucleus</location>
    </subcellularLocation>
</comment>
<keyword evidence="11" id="KW-1185">Reference proteome</keyword>
<keyword evidence="4" id="KW-0238">DNA-binding</keyword>
<evidence type="ECO:0000259" key="8">
    <source>
        <dbReference type="PROSITE" id="PS51294"/>
    </source>
</evidence>
<evidence type="ECO:0000259" key="7">
    <source>
        <dbReference type="PROSITE" id="PS50090"/>
    </source>
</evidence>
<reference evidence="10" key="2">
    <citation type="submission" date="2023-04" db="EMBL/GenBank/DDBJ databases">
        <title>Genome-wide analysis of the MYB gene family in ginger (Zingiber officinale Roscoe).</title>
        <authorList>
            <person name="Xing H.-T."/>
            <person name="Li H.-L."/>
        </authorList>
    </citation>
    <scope>NUCLEOTIDE SEQUENCE</scope>
    <source>
        <strain evidence="10">Maker00053721</strain>
    </source>
</reference>
<dbReference type="CDD" id="cd00167">
    <property type="entry name" value="SANT"/>
    <property type="match status" value="2"/>
</dbReference>
<feature type="domain" description="HTH myb-type" evidence="8">
    <location>
        <begin position="9"/>
        <end position="62"/>
    </location>
</feature>
<dbReference type="GO" id="GO:0005634">
    <property type="term" value="C:nucleus"/>
    <property type="evidence" value="ECO:0007669"/>
    <property type="project" value="UniProtKB-SubCell"/>
</dbReference>
<dbReference type="PANTHER" id="PTHR48000">
    <property type="entry name" value="OS09G0431300 PROTEIN"/>
    <property type="match status" value="1"/>
</dbReference>
<protein>
    <submittedName>
        <fullName evidence="10">MYB protein</fullName>
    </submittedName>
</protein>
<dbReference type="EMBL" id="JACMSC010000014">
    <property type="protein sequence ID" value="KAG6489845.1"/>
    <property type="molecule type" value="Genomic_DNA"/>
</dbReference>
<dbReference type="GO" id="GO:0003677">
    <property type="term" value="F:DNA binding"/>
    <property type="evidence" value="ECO:0007669"/>
    <property type="project" value="UniProtKB-KW"/>
</dbReference>
<dbReference type="AlphaFoldDB" id="A0A8J5FS26"/>
<feature type="domain" description="Myb-like" evidence="7">
    <location>
        <begin position="9"/>
        <end position="62"/>
    </location>
</feature>
<reference evidence="9 11" key="1">
    <citation type="submission" date="2020-08" db="EMBL/GenBank/DDBJ databases">
        <title>Plant Genome Project.</title>
        <authorList>
            <person name="Zhang R.-G."/>
        </authorList>
    </citation>
    <scope>NUCLEOTIDE SEQUENCE [LARGE SCALE GENOMIC DNA]</scope>
    <source>
        <tissue evidence="9">Rhizome</tissue>
    </source>
</reference>